<evidence type="ECO:0000313" key="2">
    <source>
        <dbReference type="EMBL" id="MDO7905085.1"/>
    </source>
</evidence>
<proteinExistence type="predicted"/>
<organism evidence="2 3">
    <name type="scientific">Paenibacillus lacisoli</name>
    <dbReference type="NCBI Taxonomy" id="3064525"/>
    <lineage>
        <taxon>Bacteria</taxon>
        <taxon>Bacillati</taxon>
        <taxon>Bacillota</taxon>
        <taxon>Bacilli</taxon>
        <taxon>Bacillales</taxon>
        <taxon>Paenibacillaceae</taxon>
        <taxon>Paenibacillus</taxon>
    </lineage>
</organism>
<dbReference type="CDD" id="cd00207">
    <property type="entry name" value="fer2"/>
    <property type="match status" value="1"/>
</dbReference>
<dbReference type="Proteomes" id="UP001240171">
    <property type="component" value="Unassembled WGS sequence"/>
</dbReference>
<evidence type="ECO:0000259" key="1">
    <source>
        <dbReference type="PROSITE" id="PS51085"/>
    </source>
</evidence>
<dbReference type="Pfam" id="PF00111">
    <property type="entry name" value="Fer2"/>
    <property type="match status" value="1"/>
</dbReference>
<dbReference type="Gene3D" id="3.10.20.30">
    <property type="match status" value="1"/>
</dbReference>
<sequence length="115" mass="12583">MAYSITFLPAGKQAQVKKDTTVLQAARRAAVPIQTRCDGKMGCLMCKVKLPDGMSDKVSPPSPGELLKLGGSVKDGIRLSCQAKIRESLTVEVPEDRLKAAVRKQLEQQQEDTLW</sequence>
<reference evidence="2 3" key="1">
    <citation type="submission" date="2023-07" db="EMBL/GenBank/DDBJ databases">
        <title>Paenibacillus sp. JX-17 nov. isolated from soil.</title>
        <authorList>
            <person name="Wan Y."/>
            <person name="Liu B."/>
        </authorList>
    </citation>
    <scope>NUCLEOTIDE SEQUENCE [LARGE SCALE GENOMIC DNA]</scope>
    <source>
        <strain evidence="2 3">JX-17</strain>
    </source>
</reference>
<dbReference type="SUPFAM" id="SSF54292">
    <property type="entry name" value="2Fe-2S ferredoxin-like"/>
    <property type="match status" value="1"/>
</dbReference>
<protein>
    <submittedName>
        <fullName evidence="2">2Fe-2S iron-sulfur cluster-binding protein</fullName>
    </submittedName>
</protein>
<keyword evidence="3" id="KW-1185">Reference proteome</keyword>
<accession>A0ABT9C766</accession>
<dbReference type="InterPro" id="IPR001041">
    <property type="entry name" value="2Fe-2S_ferredoxin-type"/>
</dbReference>
<dbReference type="RefSeq" id="WP_305022271.1">
    <property type="nucleotide sequence ID" value="NZ_JAUQTB010000001.1"/>
</dbReference>
<dbReference type="EMBL" id="JAUQTB010000001">
    <property type="protein sequence ID" value="MDO7905085.1"/>
    <property type="molecule type" value="Genomic_DNA"/>
</dbReference>
<feature type="domain" description="2Fe-2S ferredoxin-type" evidence="1">
    <location>
        <begin position="3"/>
        <end position="97"/>
    </location>
</feature>
<dbReference type="InterPro" id="IPR036010">
    <property type="entry name" value="2Fe-2S_ferredoxin-like_sf"/>
</dbReference>
<evidence type="ECO:0000313" key="3">
    <source>
        <dbReference type="Proteomes" id="UP001240171"/>
    </source>
</evidence>
<dbReference type="PROSITE" id="PS51085">
    <property type="entry name" value="2FE2S_FER_2"/>
    <property type="match status" value="1"/>
</dbReference>
<dbReference type="InterPro" id="IPR012675">
    <property type="entry name" value="Beta-grasp_dom_sf"/>
</dbReference>
<gene>
    <name evidence="2" type="ORF">Q5741_01495</name>
</gene>
<name>A0ABT9C766_9BACL</name>
<comment type="caution">
    <text evidence="2">The sequence shown here is derived from an EMBL/GenBank/DDBJ whole genome shotgun (WGS) entry which is preliminary data.</text>
</comment>